<evidence type="ECO:0000313" key="2">
    <source>
        <dbReference type="Proteomes" id="UP000031408"/>
    </source>
</evidence>
<sequence length="193" mass="21480">MKLRLLVAVSAVIACLSCQKSISENIDEPSSTGLIGTYDFVEMITSHTSVQTDTSSGIISKVTRIDTSKTETTTGTLQITADKFILANINGTGINYYKQVIEEQGQQPVIDEDAEPYGFEDPITSTTNYIKAGQDSISLFFEDGTTSPEIETHHYRFSGDTLILSVKEREISYYNQGSIDNSYSQRMKFKRKK</sequence>
<keyword evidence="2" id="KW-1185">Reference proteome</keyword>
<organism evidence="1 2">
    <name type="scientific">Flavihumibacter solisilvae</name>
    <dbReference type="NCBI Taxonomy" id="1349421"/>
    <lineage>
        <taxon>Bacteria</taxon>
        <taxon>Pseudomonadati</taxon>
        <taxon>Bacteroidota</taxon>
        <taxon>Chitinophagia</taxon>
        <taxon>Chitinophagales</taxon>
        <taxon>Chitinophagaceae</taxon>
        <taxon>Flavihumibacter</taxon>
    </lineage>
</organism>
<dbReference type="AlphaFoldDB" id="A0A0C1L4D9"/>
<dbReference type="EMBL" id="JSVC01000013">
    <property type="protein sequence ID" value="KIC94451.1"/>
    <property type="molecule type" value="Genomic_DNA"/>
</dbReference>
<gene>
    <name evidence="1" type="ORF">OI18_12685</name>
</gene>
<dbReference type="RefSeq" id="WP_039140218.1">
    <property type="nucleotide sequence ID" value="NZ_JSVC01000013.1"/>
</dbReference>
<evidence type="ECO:0000313" key="1">
    <source>
        <dbReference type="EMBL" id="KIC94451.1"/>
    </source>
</evidence>
<proteinExistence type="predicted"/>
<name>A0A0C1L4D9_9BACT</name>
<comment type="caution">
    <text evidence="1">The sequence shown here is derived from an EMBL/GenBank/DDBJ whole genome shotgun (WGS) entry which is preliminary data.</text>
</comment>
<protein>
    <submittedName>
        <fullName evidence="1">Uncharacterized protein</fullName>
    </submittedName>
</protein>
<dbReference type="Proteomes" id="UP000031408">
    <property type="component" value="Unassembled WGS sequence"/>
</dbReference>
<accession>A0A0C1L4D9</accession>
<dbReference type="PROSITE" id="PS51257">
    <property type="entry name" value="PROKAR_LIPOPROTEIN"/>
    <property type="match status" value="1"/>
</dbReference>
<reference evidence="1 2" key="1">
    <citation type="submission" date="2014-11" db="EMBL/GenBank/DDBJ databases">
        <title>Genome sequence of Flavihumibacter solisilvae 3-3.</title>
        <authorList>
            <person name="Zhou G."/>
            <person name="Li M."/>
            <person name="Wang G."/>
        </authorList>
    </citation>
    <scope>NUCLEOTIDE SEQUENCE [LARGE SCALE GENOMIC DNA]</scope>
    <source>
        <strain evidence="1 2">3-3</strain>
    </source>
</reference>